<keyword evidence="1" id="KW-0732">Signal</keyword>
<dbReference type="Pfam" id="PF09694">
    <property type="entry name" value="Gcw_chp"/>
    <property type="match status" value="1"/>
</dbReference>
<dbReference type="AlphaFoldDB" id="A0AAW9R691"/>
<evidence type="ECO:0000313" key="3">
    <source>
        <dbReference type="Proteomes" id="UP001364472"/>
    </source>
</evidence>
<comment type="caution">
    <text evidence="2">The sequence shown here is derived from an EMBL/GenBank/DDBJ whole genome shotgun (WGS) entry which is preliminary data.</text>
</comment>
<protein>
    <submittedName>
        <fullName evidence="2">TorF family putative porin</fullName>
    </submittedName>
</protein>
<dbReference type="InterPro" id="IPR010239">
    <property type="entry name" value="CHP02001"/>
</dbReference>
<dbReference type="RefSeq" id="WP_337335776.1">
    <property type="nucleotide sequence ID" value="NZ_JBBDHC010000015.1"/>
</dbReference>
<reference evidence="2 3" key="1">
    <citation type="journal article" date="2016" name="Antonie Van Leeuwenhoek">
        <title>Denitratimonas tolerans gen. nov., sp. nov., a denitrifying bacterium isolated from a bioreactor for tannery wastewater treatment.</title>
        <authorList>
            <person name="Han S.I."/>
            <person name="Kim J.O."/>
            <person name="Lee Y.R."/>
            <person name="Ekpeghere K.I."/>
            <person name="Koh S.C."/>
            <person name="Whang K.S."/>
        </authorList>
    </citation>
    <scope>NUCLEOTIDE SEQUENCE [LARGE SCALE GENOMIC DNA]</scope>
    <source>
        <strain evidence="2 3">KACC 17565</strain>
    </source>
</reference>
<proteinExistence type="predicted"/>
<accession>A0AAW9R691</accession>
<sequence>MNLSRIAAALALTAFALPAAAQEGSAWSINGIIGVASDYTWHGVSQTQEDPTWQLEVNLEHEAGFYVGGQFWGVDFVPPGEDWDDGISYEANLYLGWSRELSEFLTLTLDYTRTFYPGSKPDFDQDFNEFSVELGLGENVTALVTWSDDAVNLGHEGLYLGLSGSWELGESGFQLGAAAGRYDLGSELGGAYNDYEVSLSRSFGSIATKLAYVTTSGYNDTLAESLGERHLADGRAILSVGYEF</sequence>
<evidence type="ECO:0000256" key="1">
    <source>
        <dbReference type="SAM" id="SignalP"/>
    </source>
</evidence>
<name>A0AAW9R691_9GAMM</name>
<organism evidence="2 3">
    <name type="scientific">Denitratimonas tolerans</name>
    <dbReference type="NCBI Taxonomy" id="1338420"/>
    <lineage>
        <taxon>Bacteria</taxon>
        <taxon>Pseudomonadati</taxon>
        <taxon>Pseudomonadota</taxon>
        <taxon>Gammaproteobacteria</taxon>
        <taxon>Lysobacterales</taxon>
        <taxon>Lysobacteraceae</taxon>
        <taxon>Denitratimonas</taxon>
    </lineage>
</organism>
<keyword evidence="3" id="KW-1185">Reference proteome</keyword>
<feature type="signal peptide" evidence="1">
    <location>
        <begin position="1"/>
        <end position="21"/>
    </location>
</feature>
<feature type="chain" id="PRO_5043891918" evidence="1">
    <location>
        <begin position="22"/>
        <end position="244"/>
    </location>
</feature>
<gene>
    <name evidence="2" type="ORF">WB794_10355</name>
</gene>
<dbReference type="EMBL" id="JBBDHC010000015">
    <property type="protein sequence ID" value="MEJ1250070.1"/>
    <property type="molecule type" value="Genomic_DNA"/>
</dbReference>
<dbReference type="Proteomes" id="UP001364472">
    <property type="component" value="Unassembled WGS sequence"/>
</dbReference>
<evidence type="ECO:0000313" key="2">
    <source>
        <dbReference type="EMBL" id="MEJ1250070.1"/>
    </source>
</evidence>
<dbReference type="NCBIfam" id="TIGR02001">
    <property type="entry name" value="gcw_chp"/>
    <property type="match status" value="1"/>
</dbReference>